<comment type="similarity">
    <text evidence="2 12">Belongs to the peptidase S11 family.</text>
</comment>
<dbReference type="InterPro" id="IPR018044">
    <property type="entry name" value="Peptidase_S11"/>
</dbReference>
<comment type="catalytic activity">
    <reaction evidence="11">
        <text>Preferential cleavage: (Ac)2-L-Lys-D-Ala-|-D-Ala. Also transpeptidation of peptidyl-alanyl moieties that are N-acyl substituents of D-alanine.</text>
        <dbReference type="EC" id="3.4.16.4"/>
    </reaction>
</comment>
<name>A0ABT3TBY5_9GAMM</name>
<dbReference type="InterPro" id="IPR001967">
    <property type="entry name" value="Peptidase_S11_N"/>
</dbReference>
<keyword evidence="6" id="KW-0732">Signal</keyword>
<dbReference type="PANTHER" id="PTHR21581">
    <property type="entry name" value="D-ALANYL-D-ALANINE CARBOXYPEPTIDASE"/>
    <property type="match status" value="1"/>
</dbReference>
<dbReference type="Pfam" id="PF07943">
    <property type="entry name" value="PBP5_C"/>
    <property type="match status" value="1"/>
</dbReference>
<dbReference type="EMBL" id="SHNN01000001">
    <property type="protein sequence ID" value="MCX2979355.1"/>
    <property type="molecule type" value="Genomic_DNA"/>
</dbReference>
<dbReference type="InterPro" id="IPR012907">
    <property type="entry name" value="Peptidase_S11_C"/>
</dbReference>
<dbReference type="SMART" id="SM00936">
    <property type="entry name" value="PBP5_C"/>
    <property type="match status" value="1"/>
</dbReference>
<dbReference type="EC" id="3.4.16.4" evidence="3"/>
<comment type="pathway">
    <text evidence="1">Cell wall biogenesis; peptidoglycan biosynthesis.</text>
</comment>
<evidence type="ECO:0000256" key="5">
    <source>
        <dbReference type="ARBA" id="ARBA00022670"/>
    </source>
</evidence>
<dbReference type="PANTHER" id="PTHR21581:SF6">
    <property type="entry name" value="TRAFFICKING PROTEIN PARTICLE COMPLEX SUBUNIT 12"/>
    <property type="match status" value="1"/>
</dbReference>
<keyword evidence="10" id="KW-0961">Cell wall biogenesis/degradation</keyword>
<evidence type="ECO:0000256" key="11">
    <source>
        <dbReference type="ARBA" id="ARBA00034000"/>
    </source>
</evidence>
<dbReference type="PRINTS" id="PR00725">
    <property type="entry name" value="DADACBPTASE1"/>
</dbReference>
<evidence type="ECO:0000256" key="12">
    <source>
        <dbReference type="RuleBase" id="RU004016"/>
    </source>
</evidence>
<evidence type="ECO:0000256" key="3">
    <source>
        <dbReference type="ARBA" id="ARBA00012448"/>
    </source>
</evidence>
<keyword evidence="5" id="KW-0645">Protease</keyword>
<dbReference type="Pfam" id="PF00768">
    <property type="entry name" value="Peptidase_S11"/>
    <property type="match status" value="1"/>
</dbReference>
<dbReference type="Gene3D" id="2.60.410.10">
    <property type="entry name" value="D-Ala-D-Ala carboxypeptidase, C-terminal domain"/>
    <property type="match status" value="1"/>
</dbReference>
<sequence length="369" mass="40471">MAAPVVPSPPQVAAAAYVLIDADSGKVLVAQNADQRLPPASLTKLMTSYVLSHELAEGRVSKEDKVLVSENSWAQNPVFAGSSLMWIEVGKEVKLADLHRGIVVSSGNDATVAIAEHLAGTESAFADVMNGHAAELGMHGSHFVNSHGLPDPDHYTTAYDLARLANALIKDYPEDYKLYKEREFTYNGIPQYNRNRLLVEDPSVDGLKTGYTSEAGYCLVASAKRDGMRLISVVLGTDSKRTRESESRKLLNYGFRYFETHALYETGQQITATRVWKGLQEELNLGVGEQIYLTLPRGRSEDLKAVMELDETIVAPISKGTAYGILRVSLDGEELVETPLIALQDIAEAGFFARLWDSIVMFITGFLDI</sequence>
<evidence type="ECO:0000256" key="2">
    <source>
        <dbReference type="ARBA" id="ARBA00007164"/>
    </source>
</evidence>
<evidence type="ECO:0000259" key="13">
    <source>
        <dbReference type="SMART" id="SM00936"/>
    </source>
</evidence>
<dbReference type="InterPro" id="IPR012338">
    <property type="entry name" value="Beta-lactam/transpept-like"/>
</dbReference>
<evidence type="ECO:0000256" key="7">
    <source>
        <dbReference type="ARBA" id="ARBA00022801"/>
    </source>
</evidence>
<evidence type="ECO:0000256" key="4">
    <source>
        <dbReference type="ARBA" id="ARBA00022645"/>
    </source>
</evidence>
<keyword evidence="7" id="KW-0378">Hydrolase</keyword>
<protein>
    <recommendedName>
        <fullName evidence="3">serine-type D-Ala-D-Ala carboxypeptidase</fullName>
        <ecNumber evidence="3">3.4.16.4</ecNumber>
    </recommendedName>
</protein>
<keyword evidence="8" id="KW-0133">Cell shape</keyword>
<organism evidence="14 15">
    <name type="scientific">Candidatus Litorirhabdus singularis</name>
    <dbReference type="NCBI Taxonomy" id="2518993"/>
    <lineage>
        <taxon>Bacteria</taxon>
        <taxon>Pseudomonadati</taxon>
        <taxon>Pseudomonadota</taxon>
        <taxon>Gammaproteobacteria</taxon>
        <taxon>Cellvibrionales</taxon>
        <taxon>Halieaceae</taxon>
        <taxon>Candidatus Litorirhabdus</taxon>
    </lineage>
</organism>
<accession>A0ABT3TBY5</accession>
<evidence type="ECO:0000256" key="1">
    <source>
        <dbReference type="ARBA" id="ARBA00004752"/>
    </source>
</evidence>
<feature type="domain" description="Peptidase S11 D-Ala-D-Ala carboxypeptidase A C-terminal" evidence="13">
    <location>
        <begin position="258"/>
        <end position="348"/>
    </location>
</feature>
<comment type="caution">
    <text evidence="14">The sequence shown here is derived from an EMBL/GenBank/DDBJ whole genome shotgun (WGS) entry which is preliminary data.</text>
</comment>
<dbReference type="GO" id="GO:0004180">
    <property type="term" value="F:carboxypeptidase activity"/>
    <property type="evidence" value="ECO:0007669"/>
    <property type="project" value="UniProtKB-KW"/>
</dbReference>
<evidence type="ECO:0000256" key="9">
    <source>
        <dbReference type="ARBA" id="ARBA00022984"/>
    </source>
</evidence>
<dbReference type="InterPro" id="IPR037167">
    <property type="entry name" value="Peptidase_S11_C_sf"/>
</dbReference>
<dbReference type="Gene3D" id="3.40.710.10">
    <property type="entry name" value="DD-peptidase/beta-lactamase superfamily"/>
    <property type="match status" value="1"/>
</dbReference>
<proteinExistence type="inferred from homology"/>
<evidence type="ECO:0000313" key="15">
    <source>
        <dbReference type="Proteomes" id="UP001143362"/>
    </source>
</evidence>
<keyword evidence="4 14" id="KW-0121">Carboxypeptidase</keyword>
<evidence type="ECO:0000256" key="6">
    <source>
        <dbReference type="ARBA" id="ARBA00022729"/>
    </source>
</evidence>
<keyword evidence="15" id="KW-1185">Reference proteome</keyword>
<dbReference type="Proteomes" id="UP001143362">
    <property type="component" value="Unassembled WGS sequence"/>
</dbReference>
<evidence type="ECO:0000256" key="8">
    <source>
        <dbReference type="ARBA" id="ARBA00022960"/>
    </source>
</evidence>
<dbReference type="SUPFAM" id="SSF56601">
    <property type="entry name" value="beta-lactamase/transpeptidase-like"/>
    <property type="match status" value="1"/>
</dbReference>
<keyword evidence="9" id="KW-0573">Peptidoglycan synthesis</keyword>
<reference evidence="14" key="1">
    <citation type="submission" date="2019-02" db="EMBL/GenBank/DDBJ databases">
        <authorList>
            <person name="Li S.-H."/>
        </authorList>
    </citation>
    <scope>NUCLEOTIDE SEQUENCE</scope>
    <source>
        <strain evidence="14">IMCC14734</strain>
    </source>
</reference>
<evidence type="ECO:0000313" key="14">
    <source>
        <dbReference type="EMBL" id="MCX2979355.1"/>
    </source>
</evidence>
<evidence type="ECO:0000256" key="10">
    <source>
        <dbReference type="ARBA" id="ARBA00023316"/>
    </source>
</evidence>
<gene>
    <name evidence="14" type="ORF">EYC98_00590</name>
</gene>